<dbReference type="AlphaFoldDB" id="A0A8H3J7V2"/>
<evidence type="ECO:0000313" key="1">
    <source>
        <dbReference type="EMBL" id="CAF9942119.1"/>
    </source>
</evidence>
<proteinExistence type="predicted"/>
<dbReference type="EMBL" id="CAJPDR010000721">
    <property type="protein sequence ID" value="CAF9942119.1"/>
    <property type="molecule type" value="Genomic_DNA"/>
</dbReference>
<name>A0A8H3J7V2_9LECA</name>
<evidence type="ECO:0000313" key="2">
    <source>
        <dbReference type="Proteomes" id="UP000664203"/>
    </source>
</evidence>
<comment type="caution">
    <text evidence="1">The sequence shown here is derived from an EMBL/GenBank/DDBJ whole genome shotgun (WGS) entry which is preliminary data.</text>
</comment>
<dbReference type="OrthoDB" id="10280631at2759"/>
<gene>
    <name evidence="1" type="ORF">ALECFALPRED_009532</name>
</gene>
<sequence>MPGDSGGAIEKLPNELLLQILRRLYPPAAFQPFDLESVCAEDSAWHEALLNAHLDVVSVAQVSRLFHALSVILAQSQALLVTEEKEDGLLLHAMSERGLALAEEVGLVRILEQQCGRRNWGSCKTWASGISFAQVFQAVTRAVTSELAAKEKAEPFDPVSWLDIGYNHTRRAARCGKIVPGWQRGFRRFMEDGHVARFGFAEDEWFLRWRAVFRMTEPLPPQVLAMTV</sequence>
<keyword evidence="2" id="KW-1185">Reference proteome</keyword>
<accession>A0A8H3J7V2</accession>
<organism evidence="1 2">
    <name type="scientific">Alectoria fallacina</name>
    <dbReference type="NCBI Taxonomy" id="1903189"/>
    <lineage>
        <taxon>Eukaryota</taxon>
        <taxon>Fungi</taxon>
        <taxon>Dikarya</taxon>
        <taxon>Ascomycota</taxon>
        <taxon>Pezizomycotina</taxon>
        <taxon>Lecanoromycetes</taxon>
        <taxon>OSLEUM clade</taxon>
        <taxon>Lecanoromycetidae</taxon>
        <taxon>Lecanorales</taxon>
        <taxon>Lecanorineae</taxon>
        <taxon>Parmeliaceae</taxon>
        <taxon>Alectoria</taxon>
    </lineage>
</organism>
<dbReference type="Proteomes" id="UP000664203">
    <property type="component" value="Unassembled WGS sequence"/>
</dbReference>
<protein>
    <submittedName>
        <fullName evidence="1">Uncharacterized protein</fullName>
    </submittedName>
</protein>
<reference evidence="1" key="1">
    <citation type="submission" date="2021-03" db="EMBL/GenBank/DDBJ databases">
        <authorList>
            <person name="Tagirdzhanova G."/>
        </authorList>
    </citation>
    <scope>NUCLEOTIDE SEQUENCE</scope>
</reference>